<reference evidence="2" key="1">
    <citation type="submission" date="2017-04" db="EMBL/GenBank/DDBJ databases">
        <title>Population genomics of picophytoplankton unveils novel chromosome hypervariability.</title>
        <authorList>
            <consortium name="DOE Joint Genome Institute"/>
            <person name="Blanc-Mathieu R."/>
            <person name="Krasovec M."/>
            <person name="Hebrard M."/>
            <person name="Yau S."/>
            <person name="Desgranges E."/>
            <person name="Martin J."/>
            <person name="Schackwitz W."/>
            <person name="Kuo A."/>
            <person name="Salin G."/>
            <person name="Donnadieu C."/>
            <person name="Desdevises Y."/>
            <person name="Sanchez-Ferandin S."/>
            <person name="Moreau H."/>
            <person name="Rivals E."/>
            <person name="Grigoriev I.V."/>
            <person name="Grimsley N."/>
            <person name="Eyre-Walker A."/>
            <person name="Piganeau G."/>
        </authorList>
    </citation>
    <scope>NUCLEOTIDE SEQUENCE [LARGE SCALE GENOMIC DNA]</scope>
    <source>
        <strain evidence="2">RCC 1115</strain>
    </source>
</reference>
<sequence length="106" mass="10577">MARARVGATGRRAMGGAGGRARGVRRAVRAALPPANEIAGFVVGAALVGMCVAGTRLDGFIARAQARGLEDGSGARRRTVTRRDGSGGGGVFVVPDDDEVEDGAGG</sequence>
<evidence type="ECO:0000256" key="1">
    <source>
        <dbReference type="SAM" id="MobiDB-lite"/>
    </source>
</evidence>
<gene>
    <name evidence="2" type="ORF">BE221DRAFT_205702</name>
</gene>
<feature type="region of interest" description="Disordered" evidence="1">
    <location>
        <begin position="71"/>
        <end position="106"/>
    </location>
</feature>
<protein>
    <submittedName>
        <fullName evidence="2">Uncharacterized protein</fullName>
    </submittedName>
</protein>
<dbReference type="Proteomes" id="UP000195557">
    <property type="component" value="Unassembled WGS sequence"/>
</dbReference>
<evidence type="ECO:0000313" key="2">
    <source>
        <dbReference type="EMBL" id="OUS46224.1"/>
    </source>
</evidence>
<accession>A0A1Y5IDC1</accession>
<organism evidence="2">
    <name type="scientific">Ostreococcus tauri</name>
    <name type="common">Marine green alga</name>
    <dbReference type="NCBI Taxonomy" id="70448"/>
    <lineage>
        <taxon>Eukaryota</taxon>
        <taxon>Viridiplantae</taxon>
        <taxon>Chlorophyta</taxon>
        <taxon>Mamiellophyceae</taxon>
        <taxon>Mamiellales</taxon>
        <taxon>Bathycoccaceae</taxon>
        <taxon>Ostreococcus</taxon>
    </lineage>
</organism>
<name>A0A1Y5IDC1_OSTTA</name>
<feature type="compositionally biased region" description="Acidic residues" evidence="1">
    <location>
        <begin position="95"/>
        <end position="106"/>
    </location>
</feature>
<proteinExistence type="predicted"/>
<dbReference type="EMBL" id="KZ155784">
    <property type="protein sequence ID" value="OUS46224.1"/>
    <property type="molecule type" value="Genomic_DNA"/>
</dbReference>
<dbReference type="AlphaFoldDB" id="A0A1Y5IDC1"/>